<dbReference type="EMBL" id="AMCI01001110">
    <property type="protein sequence ID" value="EJX06591.1"/>
    <property type="molecule type" value="Genomic_DNA"/>
</dbReference>
<dbReference type="GO" id="GO:0006231">
    <property type="term" value="P:dTMP biosynthetic process"/>
    <property type="evidence" value="ECO:0007669"/>
    <property type="project" value="InterPro"/>
</dbReference>
<dbReference type="PANTHER" id="PTHR34934:SF1">
    <property type="entry name" value="FLAVIN-DEPENDENT THYMIDYLATE SYNTHASE"/>
    <property type="match status" value="1"/>
</dbReference>
<dbReference type="PANTHER" id="PTHR34934">
    <property type="entry name" value="FLAVIN-DEPENDENT THYMIDYLATE SYNTHASE"/>
    <property type="match status" value="1"/>
</dbReference>
<dbReference type="Gene3D" id="3.30.1360.170">
    <property type="match status" value="2"/>
</dbReference>
<gene>
    <name evidence="1" type="ORF">EVA_05302</name>
</gene>
<evidence type="ECO:0000313" key="1">
    <source>
        <dbReference type="EMBL" id="EJX06591.1"/>
    </source>
</evidence>
<dbReference type="GO" id="GO:0050797">
    <property type="term" value="F:thymidylate synthase (FAD) activity"/>
    <property type="evidence" value="ECO:0007669"/>
    <property type="project" value="InterPro"/>
</dbReference>
<dbReference type="CDD" id="cd20175">
    <property type="entry name" value="ThyX"/>
    <property type="match status" value="1"/>
</dbReference>
<dbReference type="GO" id="GO:0004799">
    <property type="term" value="F:thymidylate synthase activity"/>
    <property type="evidence" value="ECO:0007669"/>
    <property type="project" value="TreeGrafter"/>
</dbReference>
<protein>
    <submittedName>
        <fullName evidence="1">Thymidylate synthase, flavin-dependent</fullName>
    </submittedName>
</protein>
<organism evidence="1">
    <name type="scientific">gut metagenome</name>
    <dbReference type="NCBI Taxonomy" id="749906"/>
    <lineage>
        <taxon>unclassified sequences</taxon>
        <taxon>metagenomes</taxon>
        <taxon>organismal metagenomes</taxon>
    </lineage>
</organism>
<dbReference type="GO" id="GO:0070402">
    <property type="term" value="F:NADPH binding"/>
    <property type="evidence" value="ECO:0007669"/>
    <property type="project" value="TreeGrafter"/>
</dbReference>
<dbReference type="InterPro" id="IPR036098">
    <property type="entry name" value="Thymidylate_synthase_ThyX_sf"/>
</dbReference>
<dbReference type="PROSITE" id="PS51331">
    <property type="entry name" value="THYX"/>
    <property type="match status" value="1"/>
</dbReference>
<name>J9D1X1_9ZZZZ</name>
<dbReference type="AlphaFoldDB" id="J9D1X1"/>
<dbReference type="SUPFAM" id="SSF69796">
    <property type="entry name" value="Thymidylate synthase-complementing protein Thy1"/>
    <property type="match status" value="1"/>
</dbReference>
<proteinExistence type="predicted"/>
<comment type="caution">
    <text evidence="1">The sequence shown here is derived from an EMBL/GenBank/DDBJ whole genome shotgun (WGS) entry which is preliminary data.</text>
</comment>
<sequence>MSVIRTIHEQPKQINMKLIEPKFEILEQAPGLEGMYNHIERCGRVAYKSEDKITEDSANGFVERMKSNQHFSVLEHGTVYLKMNGNDVASSFCKDDVNVDSVFNSHYTRVQCIGDVYYLTTNLRVIEECDAEPMLKYISEPTEYHEKRVTVRFNTDIGISREFNRHRANSVTEMSTRYCNFSKDKFGNELSVVPPIRAREQTETTLRDCRKYYGDDLQILAALCNDVSGLAEEGEYDGSKEAFTAIDTWLFANFVSQWAYMRLTNKFGWSAQEARSVLPLDTATELVHTAYVSDWEHFFALRCDSHAHPMARELAIPLREEFLKRRWI</sequence>
<dbReference type="Pfam" id="PF02511">
    <property type="entry name" value="Thy1"/>
    <property type="match status" value="1"/>
</dbReference>
<dbReference type="GO" id="GO:0050660">
    <property type="term" value="F:flavin adenine dinucleotide binding"/>
    <property type="evidence" value="ECO:0007669"/>
    <property type="project" value="InterPro"/>
</dbReference>
<accession>J9D1X1</accession>
<reference evidence="1" key="1">
    <citation type="journal article" date="2012" name="PLoS ONE">
        <title>Gene sets for utilization of primary and secondary nutrition supplies in the distal gut of endangered iberian lynx.</title>
        <authorList>
            <person name="Alcaide M."/>
            <person name="Messina E."/>
            <person name="Richter M."/>
            <person name="Bargiela R."/>
            <person name="Peplies J."/>
            <person name="Huws S.A."/>
            <person name="Newbold C.J."/>
            <person name="Golyshin P.N."/>
            <person name="Simon M.A."/>
            <person name="Lopez G."/>
            <person name="Yakimov M.M."/>
            <person name="Ferrer M."/>
        </authorList>
    </citation>
    <scope>NUCLEOTIDE SEQUENCE</scope>
</reference>
<dbReference type="InterPro" id="IPR003669">
    <property type="entry name" value="Thymidylate_synthase_ThyX"/>
</dbReference>